<dbReference type="InterPro" id="IPR004358">
    <property type="entry name" value="Sig_transdc_His_kin-like_C"/>
</dbReference>
<dbReference type="InterPro" id="IPR036097">
    <property type="entry name" value="HisK_dim/P_sf"/>
</dbReference>
<dbReference type="InterPro" id="IPR050428">
    <property type="entry name" value="TCS_sensor_his_kinase"/>
</dbReference>
<feature type="region of interest" description="Disordered" evidence="11">
    <location>
        <begin position="465"/>
        <end position="484"/>
    </location>
</feature>
<proteinExistence type="predicted"/>
<dbReference type="SMART" id="SM00387">
    <property type="entry name" value="HATPase_c"/>
    <property type="match status" value="1"/>
</dbReference>
<feature type="transmembrane region" description="Helical" evidence="12">
    <location>
        <begin position="164"/>
        <end position="187"/>
    </location>
</feature>
<evidence type="ECO:0000259" key="13">
    <source>
        <dbReference type="PROSITE" id="PS50109"/>
    </source>
</evidence>
<evidence type="ECO:0000259" key="14">
    <source>
        <dbReference type="PROSITE" id="PS50885"/>
    </source>
</evidence>
<dbReference type="InterPro" id="IPR036890">
    <property type="entry name" value="HATPase_C_sf"/>
</dbReference>
<evidence type="ECO:0000256" key="5">
    <source>
        <dbReference type="ARBA" id="ARBA00022679"/>
    </source>
</evidence>
<dbReference type="InterPro" id="IPR003660">
    <property type="entry name" value="HAMP_dom"/>
</dbReference>
<organism evidence="15 16">
    <name type="scientific">Cupriavidus metallidurans</name>
    <dbReference type="NCBI Taxonomy" id="119219"/>
    <lineage>
        <taxon>Bacteria</taxon>
        <taxon>Pseudomonadati</taxon>
        <taxon>Pseudomonadota</taxon>
        <taxon>Betaproteobacteria</taxon>
        <taxon>Burkholderiales</taxon>
        <taxon>Burkholderiaceae</taxon>
        <taxon>Cupriavidus</taxon>
    </lineage>
</organism>
<dbReference type="SUPFAM" id="SSF55874">
    <property type="entry name" value="ATPase domain of HSP90 chaperone/DNA topoisomerase II/histidine kinase"/>
    <property type="match status" value="1"/>
</dbReference>
<keyword evidence="7 15" id="KW-0418">Kinase</keyword>
<dbReference type="InterPro" id="IPR003661">
    <property type="entry name" value="HisK_dim/P_dom"/>
</dbReference>
<evidence type="ECO:0000256" key="2">
    <source>
        <dbReference type="ARBA" id="ARBA00004370"/>
    </source>
</evidence>
<dbReference type="PRINTS" id="PR00344">
    <property type="entry name" value="BCTRLSENSOR"/>
</dbReference>
<dbReference type="PROSITE" id="PS50109">
    <property type="entry name" value="HIS_KIN"/>
    <property type="match status" value="1"/>
</dbReference>
<evidence type="ECO:0000256" key="7">
    <source>
        <dbReference type="ARBA" id="ARBA00022777"/>
    </source>
</evidence>
<protein>
    <recommendedName>
        <fullName evidence="3">histidine kinase</fullName>
        <ecNumber evidence="3">2.7.13.3</ecNumber>
    </recommendedName>
</protein>
<evidence type="ECO:0000313" key="16">
    <source>
        <dbReference type="Proteomes" id="UP000253772"/>
    </source>
</evidence>
<comment type="catalytic activity">
    <reaction evidence="1">
        <text>ATP + protein L-histidine = ADP + protein N-phospho-L-histidine.</text>
        <dbReference type="EC" id="2.7.13.3"/>
    </reaction>
</comment>
<evidence type="ECO:0000256" key="11">
    <source>
        <dbReference type="SAM" id="MobiDB-lite"/>
    </source>
</evidence>
<gene>
    <name evidence="15" type="ORF">DDF84_007495</name>
</gene>
<dbReference type="InterPro" id="IPR013727">
    <property type="entry name" value="2CSK_N"/>
</dbReference>
<evidence type="ECO:0000256" key="12">
    <source>
        <dbReference type="SAM" id="Phobius"/>
    </source>
</evidence>
<evidence type="ECO:0000256" key="3">
    <source>
        <dbReference type="ARBA" id="ARBA00012438"/>
    </source>
</evidence>
<evidence type="ECO:0000256" key="9">
    <source>
        <dbReference type="ARBA" id="ARBA00023012"/>
    </source>
</evidence>
<comment type="subcellular location">
    <subcellularLocation>
        <location evidence="2">Membrane</location>
    </subcellularLocation>
</comment>
<dbReference type="EMBL" id="CP037900">
    <property type="protein sequence ID" value="QBP09617.1"/>
    <property type="molecule type" value="Genomic_DNA"/>
</dbReference>
<accession>A0A482IPT2</accession>
<dbReference type="CDD" id="cd00082">
    <property type="entry name" value="HisKA"/>
    <property type="match status" value="1"/>
</dbReference>
<reference evidence="15 16" key="1">
    <citation type="submission" date="2019-03" db="EMBL/GenBank/DDBJ databases">
        <title>Comparative insights into the high quality Complete genome sequence of highly metal resistant Cupriavidus metallidurans strain BS1 isolated from a gold-copper mine.</title>
        <authorList>
            <person name="Mazhar H.S."/>
            <person name="Rensing C."/>
        </authorList>
    </citation>
    <scope>NUCLEOTIDE SEQUENCE [LARGE SCALE GENOMIC DNA]</scope>
    <source>
        <strain evidence="15 16">BS1</strain>
    </source>
</reference>
<evidence type="ECO:0000256" key="6">
    <source>
        <dbReference type="ARBA" id="ARBA00022692"/>
    </source>
</evidence>
<evidence type="ECO:0000313" key="15">
    <source>
        <dbReference type="EMBL" id="QBP09617.1"/>
    </source>
</evidence>
<feature type="domain" description="HAMP" evidence="14">
    <location>
        <begin position="188"/>
        <end position="240"/>
    </location>
</feature>
<dbReference type="InterPro" id="IPR003594">
    <property type="entry name" value="HATPase_dom"/>
</dbReference>
<dbReference type="PANTHER" id="PTHR45436:SF1">
    <property type="entry name" value="SENSOR PROTEIN QSEC"/>
    <property type="match status" value="1"/>
</dbReference>
<dbReference type="RefSeq" id="WP_017515534.1">
    <property type="nucleotide sequence ID" value="NZ_CP037900.1"/>
</dbReference>
<sequence>MKTGSLRLQITLWLLIPLLGLLAFDAWLTDRRAMSAAHQAFDRTLAASLKSMREGISLRDGRVEVEIPNLALEVFDAEDGSRVYYQIRDERGTTITGYEGLPMPEGPVNSLYRTRFYDAEYLGVPVRMAAMPLPLHDVRSARTQMVWVLLAESTEPREQLASDILIGSLLQELMLISLALGIVWLGVRRGLLPLQRLSDAMSARGPDDLEPLEDTALPVEMKPLVAAVNQYVARLHRMIEGRKRFFADAAHQLKTPLAIIQAESELALREKDLPSVRAHVERLHGSVQQAAKEVAQLLSLSRLEPDSGYAPTLRRLRLDVLAQNVALEWAPLARRAGVDLGFEGRGPADIDGQTELLQELLGNLIDNAIRYAGAGAMVTVRVDGHRLAVEDNGPGVPAFERESIFKRFYRGESSASRDGSGLGLSIVREIARIHGAAVALESTPGGGLTVVVTFPAPVPALALALASGPGPASTDSPGRAAESR</sequence>
<dbReference type="SUPFAM" id="SSF47384">
    <property type="entry name" value="Homodimeric domain of signal transducing histidine kinase"/>
    <property type="match status" value="1"/>
</dbReference>
<dbReference type="CDD" id="cd00075">
    <property type="entry name" value="HATPase"/>
    <property type="match status" value="1"/>
</dbReference>
<evidence type="ECO:0000256" key="8">
    <source>
        <dbReference type="ARBA" id="ARBA00022989"/>
    </source>
</evidence>
<dbReference type="EC" id="2.7.13.3" evidence="3"/>
<dbReference type="GO" id="GO:0005886">
    <property type="term" value="C:plasma membrane"/>
    <property type="evidence" value="ECO:0007669"/>
    <property type="project" value="TreeGrafter"/>
</dbReference>
<dbReference type="OrthoDB" id="8554694at2"/>
<evidence type="ECO:0000256" key="1">
    <source>
        <dbReference type="ARBA" id="ARBA00000085"/>
    </source>
</evidence>
<dbReference type="Pfam" id="PF02518">
    <property type="entry name" value="HATPase_c"/>
    <property type="match status" value="1"/>
</dbReference>
<dbReference type="Gene3D" id="3.30.565.10">
    <property type="entry name" value="Histidine kinase-like ATPase, C-terminal domain"/>
    <property type="match status" value="1"/>
</dbReference>
<keyword evidence="9" id="KW-0902">Two-component regulatory system</keyword>
<dbReference type="Pfam" id="PF00512">
    <property type="entry name" value="HisKA"/>
    <property type="match status" value="1"/>
</dbReference>
<dbReference type="Gene3D" id="1.10.287.130">
    <property type="match status" value="1"/>
</dbReference>
<keyword evidence="5" id="KW-0808">Transferase</keyword>
<evidence type="ECO:0000256" key="4">
    <source>
        <dbReference type="ARBA" id="ARBA00022553"/>
    </source>
</evidence>
<keyword evidence="8 12" id="KW-1133">Transmembrane helix</keyword>
<dbReference type="PANTHER" id="PTHR45436">
    <property type="entry name" value="SENSOR HISTIDINE KINASE YKOH"/>
    <property type="match status" value="1"/>
</dbReference>
<dbReference type="Pfam" id="PF08521">
    <property type="entry name" value="2CSK_N"/>
    <property type="match status" value="1"/>
</dbReference>
<dbReference type="GO" id="GO:0000155">
    <property type="term" value="F:phosphorelay sensor kinase activity"/>
    <property type="evidence" value="ECO:0007669"/>
    <property type="project" value="InterPro"/>
</dbReference>
<dbReference type="SMART" id="SM00388">
    <property type="entry name" value="HisKA"/>
    <property type="match status" value="1"/>
</dbReference>
<dbReference type="InterPro" id="IPR005467">
    <property type="entry name" value="His_kinase_dom"/>
</dbReference>
<dbReference type="PROSITE" id="PS50885">
    <property type="entry name" value="HAMP"/>
    <property type="match status" value="1"/>
</dbReference>
<name>A0A482IPT2_9BURK</name>
<keyword evidence="6 12" id="KW-0812">Transmembrane</keyword>
<dbReference type="Proteomes" id="UP000253772">
    <property type="component" value="Chromosome c1"/>
</dbReference>
<keyword evidence="4" id="KW-0597">Phosphoprotein</keyword>
<keyword evidence="10 12" id="KW-0472">Membrane</keyword>
<evidence type="ECO:0000256" key="10">
    <source>
        <dbReference type="ARBA" id="ARBA00023136"/>
    </source>
</evidence>
<feature type="domain" description="Histidine kinase" evidence="13">
    <location>
        <begin position="248"/>
        <end position="458"/>
    </location>
</feature>
<dbReference type="AlphaFoldDB" id="A0A482IPT2"/>